<protein>
    <recommendedName>
        <fullName evidence="3">BTB domain-containing protein</fullName>
    </recommendedName>
</protein>
<dbReference type="AlphaFoldDB" id="A0A371CX18"/>
<accession>A0A371CX18</accession>
<evidence type="ECO:0000313" key="2">
    <source>
        <dbReference type="Proteomes" id="UP000256964"/>
    </source>
</evidence>
<reference evidence="1 2" key="1">
    <citation type="journal article" date="2018" name="Biotechnol. Biofuels">
        <title>Integrative visual omics of the white-rot fungus Polyporus brumalis exposes the biotechnological potential of its oxidative enzymes for delignifying raw plant biomass.</title>
        <authorList>
            <person name="Miyauchi S."/>
            <person name="Rancon A."/>
            <person name="Drula E."/>
            <person name="Hage H."/>
            <person name="Chaduli D."/>
            <person name="Favel A."/>
            <person name="Grisel S."/>
            <person name="Henrissat B."/>
            <person name="Herpoel-Gimbert I."/>
            <person name="Ruiz-Duenas F.J."/>
            <person name="Chevret D."/>
            <person name="Hainaut M."/>
            <person name="Lin J."/>
            <person name="Wang M."/>
            <person name="Pangilinan J."/>
            <person name="Lipzen A."/>
            <person name="Lesage-Meessen L."/>
            <person name="Navarro D."/>
            <person name="Riley R."/>
            <person name="Grigoriev I.V."/>
            <person name="Zhou S."/>
            <person name="Raouche S."/>
            <person name="Rosso M.N."/>
        </authorList>
    </citation>
    <scope>NUCLEOTIDE SEQUENCE [LARGE SCALE GENOMIC DNA]</scope>
    <source>
        <strain evidence="1 2">BRFM 1820</strain>
    </source>
</reference>
<dbReference type="InterPro" id="IPR011333">
    <property type="entry name" value="SKP1/BTB/POZ_sf"/>
</dbReference>
<dbReference type="Gene3D" id="3.30.710.10">
    <property type="entry name" value="Potassium Channel Kv1.1, Chain A"/>
    <property type="match status" value="1"/>
</dbReference>
<gene>
    <name evidence="1" type="ORF">OH76DRAFT_1033600</name>
</gene>
<organism evidence="1 2">
    <name type="scientific">Lentinus brumalis</name>
    <dbReference type="NCBI Taxonomy" id="2498619"/>
    <lineage>
        <taxon>Eukaryota</taxon>
        <taxon>Fungi</taxon>
        <taxon>Dikarya</taxon>
        <taxon>Basidiomycota</taxon>
        <taxon>Agaricomycotina</taxon>
        <taxon>Agaricomycetes</taxon>
        <taxon>Polyporales</taxon>
        <taxon>Polyporaceae</taxon>
        <taxon>Lentinus</taxon>
    </lineage>
</organism>
<dbReference type="EMBL" id="KZ857444">
    <property type="protein sequence ID" value="RDX44833.1"/>
    <property type="molecule type" value="Genomic_DNA"/>
</dbReference>
<evidence type="ECO:0000313" key="1">
    <source>
        <dbReference type="EMBL" id="RDX44833.1"/>
    </source>
</evidence>
<dbReference type="STRING" id="139420.A0A371CX18"/>
<proteinExistence type="predicted"/>
<dbReference type="Proteomes" id="UP000256964">
    <property type="component" value="Unassembled WGS sequence"/>
</dbReference>
<sequence length="347" mass="39502">MDADFSSNRCITPLVDYEVPTRHTDLYFDDGNLCIVTGQQYFIVHRGLLCRHSAPLKERIEAVKDDECLVEGVSVLYLDDEPADFAHFLRALYGLAYDTTAEVFAVTAAILRLATKYAVDALREVTLRNLSLSWPTTLQMWEARERAATSPDGVYTPRPVLPHPLLVIELAREVGAPQLLPSAFYDLSRYLPTQLMDGHVSPDGKHHRLDIDDLCRVLRGKEQAARFFSTFIVTELEGRPPSQLCMYRNEVQPSRKRACQMAYEAVTFELIRDVNGMVYNRNSDPLFSVAESMAMQTRGDQAGVENKVAYRACEACRLEYGVIVEVARDEFWRHVPAWFELEVKNWA</sequence>
<name>A0A371CX18_9APHY</name>
<dbReference type="OrthoDB" id="3235673at2759"/>
<evidence type="ECO:0008006" key="3">
    <source>
        <dbReference type="Google" id="ProtNLM"/>
    </source>
</evidence>
<keyword evidence="2" id="KW-1185">Reference proteome</keyword>